<dbReference type="OrthoDB" id="2157530at2759"/>
<evidence type="ECO:0000313" key="3">
    <source>
        <dbReference type="Proteomes" id="UP000235786"/>
    </source>
</evidence>
<evidence type="ECO:0000313" key="2">
    <source>
        <dbReference type="EMBL" id="PMD36414.1"/>
    </source>
</evidence>
<dbReference type="EMBL" id="KZ613951">
    <property type="protein sequence ID" value="PMD36414.1"/>
    <property type="molecule type" value="Genomic_DNA"/>
</dbReference>
<proteinExistence type="predicted"/>
<gene>
    <name evidence="2" type="ORF">L207DRAFT_637515</name>
</gene>
<dbReference type="InterPro" id="IPR010730">
    <property type="entry name" value="HET"/>
</dbReference>
<dbReference type="AlphaFoldDB" id="A0A2J6RD32"/>
<feature type="domain" description="Heterokaryon incompatibility" evidence="1">
    <location>
        <begin position="45"/>
        <end position="218"/>
    </location>
</feature>
<accession>A0A2J6RD32</accession>
<evidence type="ECO:0000259" key="1">
    <source>
        <dbReference type="Pfam" id="PF06985"/>
    </source>
</evidence>
<protein>
    <recommendedName>
        <fullName evidence="1">Heterokaryon incompatibility domain-containing protein</fullName>
    </recommendedName>
</protein>
<dbReference type="PANTHER" id="PTHR24148">
    <property type="entry name" value="ANKYRIN REPEAT DOMAIN-CONTAINING PROTEIN 39 HOMOLOG-RELATED"/>
    <property type="match status" value="1"/>
</dbReference>
<dbReference type="InterPro" id="IPR052895">
    <property type="entry name" value="HetReg/Transcr_Mod"/>
</dbReference>
<keyword evidence="3" id="KW-1185">Reference proteome</keyword>
<organism evidence="2 3">
    <name type="scientific">Hyaloscypha variabilis (strain UAMH 11265 / GT02V1 / F)</name>
    <name type="common">Meliniomyces variabilis</name>
    <dbReference type="NCBI Taxonomy" id="1149755"/>
    <lineage>
        <taxon>Eukaryota</taxon>
        <taxon>Fungi</taxon>
        <taxon>Dikarya</taxon>
        <taxon>Ascomycota</taxon>
        <taxon>Pezizomycotina</taxon>
        <taxon>Leotiomycetes</taxon>
        <taxon>Helotiales</taxon>
        <taxon>Hyaloscyphaceae</taxon>
        <taxon>Hyaloscypha</taxon>
        <taxon>Hyaloscypha variabilis</taxon>
    </lineage>
</organism>
<sequence length="572" mass="65992">MSSFKHPDLRFTQSARLLILNPAFSRNAPLECHLRTFNLSTLPRYEALSYTWDRQKLSRTIICNGSKLHVTPNVEAALKQLRRGFFRRKLWIDAICIDQNNLDERSSQVRLMDQIFHGASQVIVWLGEGDKSTTRAISAFKWWFPLWKLSLVMFPFRYMKIRAFEKAKADFQSVLLSNPDDNRVSVAKTSLAGKDLKLHGLRQLVHHNWFRRIWTIQEIALAKRAVLRCGSSKLRWSALSTTLTFEDMLFEKRPPTPVLADGGYNPNVPIYNRSPFMIRMQQIQLLRERLRIAGLDRSTGRHHFRGSCLDVLPFIHNLLLTGLNPEYMTTDERDRVFGLTSILRTLGIEVNAANYKKSLPDIVFETFRTIAERENSLELLHLVTGKISLPNLPSWIPGFEPVPWCPPRDTLGDLTGPQGITLGNDFTIQGRKLSFTGIQVDFIRSITNLINSQEPQHPTTDWVLLNHSEAFIHSLRQWIRFLEGVPSYRELSKAAQKSFLFKILLHSQVLRCYEDAGTFEPRRKLYRSRLLGHFSHWVDKVESQDPMLTLGNDYEFEIIQHASVSSPQVTAI</sequence>
<name>A0A2J6RD32_HYAVF</name>
<reference evidence="2 3" key="1">
    <citation type="submission" date="2016-04" db="EMBL/GenBank/DDBJ databases">
        <title>A degradative enzymes factory behind the ericoid mycorrhizal symbiosis.</title>
        <authorList>
            <consortium name="DOE Joint Genome Institute"/>
            <person name="Martino E."/>
            <person name="Morin E."/>
            <person name="Grelet G."/>
            <person name="Kuo A."/>
            <person name="Kohler A."/>
            <person name="Daghino S."/>
            <person name="Barry K."/>
            <person name="Choi C."/>
            <person name="Cichocki N."/>
            <person name="Clum A."/>
            <person name="Copeland A."/>
            <person name="Hainaut M."/>
            <person name="Haridas S."/>
            <person name="Labutti K."/>
            <person name="Lindquist E."/>
            <person name="Lipzen A."/>
            <person name="Khouja H.-R."/>
            <person name="Murat C."/>
            <person name="Ohm R."/>
            <person name="Olson A."/>
            <person name="Spatafora J."/>
            <person name="Veneault-Fourrey C."/>
            <person name="Henrissat B."/>
            <person name="Grigoriev I."/>
            <person name="Martin F."/>
            <person name="Perotto S."/>
        </authorList>
    </citation>
    <scope>NUCLEOTIDE SEQUENCE [LARGE SCALE GENOMIC DNA]</scope>
    <source>
        <strain evidence="2 3">F</strain>
    </source>
</reference>
<dbReference type="Pfam" id="PF06985">
    <property type="entry name" value="HET"/>
    <property type="match status" value="1"/>
</dbReference>
<dbReference type="STRING" id="1149755.A0A2J6RD32"/>
<dbReference type="PANTHER" id="PTHR24148:SF64">
    <property type="entry name" value="HETEROKARYON INCOMPATIBILITY DOMAIN-CONTAINING PROTEIN"/>
    <property type="match status" value="1"/>
</dbReference>
<dbReference type="Proteomes" id="UP000235786">
    <property type="component" value="Unassembled WGS sequence"/>
</dbReference>